<evidence type="ECO:0000313" key="2">
    <source>
        <dbReference type="EMBL" id="TCU96124.1"/>
    </source>
</evidence>
<reference evidence="2 3" key="1">
    <citation type="submission" date="2019-03" db="EMBL/GenBank/DDBJ databases">
        <title>Genomic Encyclopedia of Type Strains, Phase IV (KMG-IV): sequencing the most valuable type-strain genomes for metagenomic binning, comparative biology and taxonomic classification.</title>
        <authorList>
            <person name="Goeker M."/>
        </authorList>
    </citation>
    <scope>NUCLEOTIDE SEQUENCE [LARGE SCALE GENOMIC DNA]</scope>
    <source>
        <strain evidence="2 3">DSM 654</strain>
    </source>
</reference>
<dbReference type="EMBL" id="SMBU01000014">
    <property type="protein sequence ID" value="TCU96124.1"/>
    <property type="molecule type" value="Genomic_DNA"/>
</dbReference>
<proteinExistence type="predicted"/>
<keyword evidence="1" id="KW-0175">Coiled coil</keyword>
<dbReference type="SUPFAM" id="SSF57997">
    <property type="entry name" value="Tropomyosin"/>
    <property type="match status" value="1"/>
</dbReference>
<gene>
    <name evidence="2" type="ORF">EV671_10142</name>
</gene>
<evidence type="ECO:0000256" key="1">
    <source>
        <dbReference type="SAM" id="Coils"/>
    </source>
</evidence>
<protein>
    <submittedName>
        <fullName evidence="2">Uncharacterized protein</fullName>
    </submittedName>
</protein>
<evidence type="ECO:0000313" key="3">
    <source>
        <dbReference type="Proteomes" id="UP000295110"/>
    </source>
</evidence>
<feature type="coiled-coil region" evidence="1">
    <location>
        <begin position="330"/>
        <end position="385"/>
    </location>
</feature>
<comment type="caution">
    <text evidence="2">The sequence shown here is derived from an EMBL/GenBank/DDBJ whole genome shotgun (WGS) entry which is preliminary data.</text>
</comment>
<name>A0A4R3V1H4_ROSSA</name>
<keyword evidence="3" id="KW-1185">Reference proteome</keyword>
<dbReference type="Proteomes" id="UP000295110">
    <property type="component" value="Unassembled WGS sequence"/>
</dbReference>
<organism evidence="2 3">
    <name type="scientific">Roseateles saccharophilus</name>
    <name type="common">Pseudomonas saccharophila</name>
    <dbReference type="NCBI Taxonomy" id="304"/>
    <lineage>
        <taxon>Bacteria</taxon>
        <taxon>Pseudomonadati</taxon>
        <taxon>Pseudomonadota</taxon>
        <taxon>Betaproteobacteria</taxon>
        <taxon>Burkholderiales</taxon>
        <taxon>Sphaerotilaceae</taxon>
        <taxon>Roseateles</taxon>
    </lineage>
</organism>
<accession>A0A4R3V1H4</accession>
<sequence>MAGDNDVWLGQLDKANNLYSHFKPVARFTGSSWDSVSEPERRKAFNKGVVYGEKNAASHQRVGTYWLFRCHVESGSDRWVAKDPERALPMLNLSKGSMAQARRTLCETGVVLPEGNGNSAVALLPEGYCALLKFELRQGKWYVKLPTDGSVELRPVDQSWLGIGVDGGPPFLPGKLAEVVTRVTWVSDGDFLASVVDRYRGALSSYLAMIRGTDAPHRRLHRALHEANLTASSAEELQLFVERLRVEWSDTARSLEALGSMTALLIDTDEGKRLLETAIEHRTREVISSMESKLKSEISIRLAGREKELVELNEKLGDVSRDLKLGTGALEALHRDREKANADIKQVKEDVGAAQTLLDERQRDLDEVEARIADLLRERALIEEGNSAADSKLQALRASLVNFSDGARRVFEVAGGADHEAVGALATRLQALLNGGEKSVPPFLPNSLPPWALAIDNAACEIVDARQIGNRLIHEAQWAGVSSEDMLLLDAFARSGEMVLLAGPMADSCLRAYSRAVAGGVIRVHAADPSVIGLDDLWRTSPTGRPTAFALAWHRAHQVPSEVVLLCIRDLDAAPFRLWLSSLQAVLDSAQRPRNLLVIALPSARTEDAQELPPASDPARYLAALAPRPLADAARSDDIMGSAGAAPTRWLVSDPPPLSRQTLQLVAKRGRDTAAIRRALRVAAVGINTAEVMARDAAAGWADFLSEADPSSLHEALKLGLRAVASLRSTR</sequence>
<dbReference type="AlphaFoldDB" id="A0A4R3V1H4"/>